<dbReference type="STRING" id="61395.A0A1Y1W181"/>
<feature type="transmembrane region" description="Helical" evidence="7">
    <location>
        <begin position="197"/>
        <end position="220"/>
    </location>
</feature>
<feature type="transmembrane region" description="Helical" evidence="7">
    <location>
        <begin position="66"/>
        <end position="85"/>
    </location>
</feature>
<dbReference type="InterPro" id="IPR004841">
    <property type="entry name" value="AA-permease/SLC12A_dom"/>
</dbReference>
<feature type="transmembrane region" description="Helical" evidence="7">
    <location>
        <begin position="166"/>
        <end position="185"/>
    </location>
</feature>
<feature type="transmembrane region" description="Helical" evidence="7">
    <location>
        <begin position="253"/>
        <end position="274"/>
    </location>
</feature>
<dbReference type="OrthoDB" id="3900342at2759"/>
<dbReference type="PANTHER" id="PTHR43341">
    <property type="entry name" value="AMINO ACID PERMEASE"/>
    <property type="match status" value="1"/>
</dbReference>
<evidence type="ECO:0000256" key="2">
    <source>
        <dbReference type="ARBA" id="ARBA00022448"/>
    </source>
</evidence>
<feature type="transmembrane region" description="Helical" evidence="7">
    <location>
        <begin position="91"/>
        <end position="114"/>
    </location>
</feature>
<dbReference type="PIRSF" id="PIRSF006060">
    <property type="entry name" value="AA_transporter"/>
    <property type="match status" value="1"/>
</dbReference>
<sequence length="450" mass="48814">MLAIGGCIGTGLFIASGSVLSNGGPAGALLSYIIMGIAVYFIMNALGELAAYMPIEGSFSAYMTRFVDPAAGFAIGWNYWLSYVLMVSSELLSVGMVPGAVWSIVCLVVLFAVNSWSVRSYGEIEYWAAMVKVVAVLAFIILGIVIDAGGLGGHRYGFENWHIKGALVFTIFSFLGTEMLGISAAESKNPRKDIPRAISTVFFRILVFYVGSILVIGMIIPYDDRNLLNAHSGQGRGHIARAGLGPAEHVVNAVILTTVVSAGNSGLYACTRMLHAMAMAGTAPRLFSRCTKRGVPIYALVFVLVIAMALFGISFIGNQKVFSYILNISTLMGLITWLSILLAHVRFRLALKRQGYSTARLPFRDWTFPFGTAYAACAIMVPMAGTGWAQTQGHFDVPGFITTYLGPVIACVMYCFWKWYKKTRILDLAEIDLISGSVEDSNYLSSHHVD</sequence>
<dbReference type="GO" id="GO:0015171">
    <property type="term" value="F:amino acid transmembrane transporter activity"/>
    <property type="evidence" value="ECO:0007669"/>
    <property type="project" value="TreeGrafter"/>
</dbReference>
<evidence type="ECO:0000313" key="9">
    <source>
        <dbReference type="EMBL" id="ORX67293.1"/>
    </source>
</evidence>
<dbReference type="Gene3D" id="1.20.1740.10">
    <property type="entry name" value="Amino acid/polyamine transporter I"/>
    <property type="match status" value="1"/>
</dbReference>
<comment type="caution">
    <text evidence="9">The sequence shown here is derived from an EMBL/GenBank/DDBJ whole genome shotgun (WGS) entry which is preliminary data.</text>
</comment>
<evidence type="ECO:0000259" key="8">
    <source>
        <dbReference type="Pfam" id="PF00324"/>
    </source>
</evidence>
<evidence type="ECO:0000313" key="10">
    <source>
        <dbReference type="Proteomes" id="UP000193922"/>
    </source>
</evidence>
<protein>
    <recommendedName>
        <fullName evidence="8">Amino acid permease/ SLC12A domain-containing protein</fullName>
    </recommendedName>
</protein>
<dbReference type="AlphaFoldDB" id="A0A1Y1W181"/>
<keyword evidence="4" id="KW-0029">Amino-acid transport</keyword>
<dbReference type="FunFam" id="1.20.1740.10:FF:000001">
    <property type="entry name" value="Amino acid permease"/>
    <property type="match status" value="1"/>
</dbReference>
<keyword evidence="6 7" id="KW-0472">Membrane</keyword>
<organism evidence="9 10">
    <name type="scientific">Linderina pennispora</name>
    <dbReference type="NCBI Taxonomy" id="61395"/>
    <lineage>
        <taxon>Eukaryota</taxon>
        <taxon>Fungi</taxon>
        <taxon>Fungi incertae sedis</taxon>
        <taxon>Zoopagomycota</taxon>
        <taxon>Kickxellomycotina</taxon>
        <taxon>Kickxellomycetes</taxon>
        <taxon>Kickxellales</taxon>
        <taxon>Kickxellaceae</taxon>
        <taxon>Linderina</taxon>
    </lineage>
</organism>
<accession>A0A1Y1W181</accession>
<dbReference type="Pfam" id="PF00324">
    <property type="entry name" value="AA_permease"/>
    <property type="match status" value="1"/>
</dbReference>
<dbReference type="GO" id="GO:0016020">
    <property type="term" value="C:membrane"/>
    <property type="evidence" value="ECO:0007669"/>
    <property type="project" value="UniProtKB-SubCell"/>
</dbReference>
<comment type="subcellular location">
    <subcellularLocation>
        <location evidence="1">Membrane</location>
        <topology evidence="1">Multi-pass membrane protein</topology>
    </subcellularLocation>
</comment>
<dbReference type="RefSeq" id="XP_040741215.1">
    <property type="nucleotide sequence ID" value="XM_040888398.1"/>
</dbReference>
<evidence type="ECO:0000256" key="3">
    <source>
        <dbReference type="ARBA" id="ARBA00022692"/>
    </source>
</evidence>
<feature type="transmembrane region" description="Helical" evidence="7">
    <location>
        <begin position="322"/>
        <end position="345"/>
    </location>
</feature>
<proteinExistence type="predicted"/>
<dbReference type="InterPro" id="IPR050524">
    <property type="entry name" value="APC_YAT"/>
</dbReference>
<dbReference type="PROSITE" id="PS00218">
    <property type="entry name" value="AMINO_ACID_PERMEASE_1"/>
    <property type="match status" value="1"/>
</dbReference>
<feature type="transmembrane region" description="Helical" evidence="7">
    <location>
        <begin position="397"/>
        <end position="417"/>
    </location>
</feature>
<evidence type="ECO:0000256" key="7">
    <source>
        <dbReference type="SAM" id="Phobius"/>
    </source>
</evidence>
<keyword evidence="10" id="KW-1185">Reference proteome</keyword>
<keyword evidence="2" id="KW-0813">Transport</keyword>
<keyword evidence="3 7" id="KW-0812">Transmembrane</keyword>
<dbReference type="Proteomes" id="UP000193922">
    <property type="component" value="Unassembled WGS sequence"/>
</dbReference>
<feature type="transmembrane region" description="Helical" evidence="7">
    <location>
        <begin position="295"/>
        <end position="316"/>
    </location>
</feature>
<dbReference type="InterPro" id="IPR004840">
    <property type="entry name" value="Amino_acid_permease_CS"/>
</dbReference>
<feature type="domain" description="Amino acid permease/ SLC12A" evidence="8">
    <location>
        <begin position="1"/>
        <end position="428"/>
    </location>
</feature>
<evidence type="ECO:0000256" key="5">
    <source>
        <dbReference type="ARBA" id="ARBA00022989"/>
    </source>
</evidence>
<dbReference type="PANTHER" id="PTHR43341:SF1">
    <property type="entry name" value="GENERAL AMINO-ACID PERMEASE GAP1"/>
    <property type="match status" value="1"/>
</dbReference>
<dbReference type="GeneID" id="63805046"/>
<evidence type="ECO:0000256" key="1">
    <source>
        <dbReference type="ARBA" id="ARBA00004141"/>
    </source>
</evidence>
<evidence type="ECO:0000256" key="6">
    <source>
        <dbReference type="ARBA" id="ARBA00023136"/>
    </source>
</evidence>
<feature type="transmembrane region" description="Helical" evidence="7">
    <location>
        <begin position="126"/>
        <end position="146"/>
    </location>
</feature>
<gene>
    <name evidence="9" type="ORF">DL89DRAFT_269717</name>
</gene>
<keyword evidence="5 7" id="KW-1133">Transmembrane helix</keyword>
<dbReference type="EMBL" id="MCFD01000013">
    <property type="protein sequence ID" value="ORX67293.1"/>
    <property type="molecule type" value="Genomic_DNA"/>
</dbReference>
<reference evidence="9 10" key="1">
    <citation type="submission" date="2016-07" db="EMBL/GenBank/DDBJ databases">
        <title>Pervasive Adenine N6-methylation of Active Genes in Fungi.</title>
        <authorList>
            <consortium name="DOE Joint Genome Institute"/>
            <person name="Mondo S.J."/>
            <person name="Dannebaum R.O."/>
            <person name="Kuo R.C."/>
            <person name="Labutti K."/>
            <person name="Haridas S."/>
            <person name="Kuo A."/>
            <person name="Salamov A."/>
            <person name="Ahrendt S.R."/>
            <person name="Lipzen A."/>
            <person name="Sullivan W."/>
            <person name="Andreopoulos W.B."/>
            <person name="Clum A."/>
            <person name="Lindquist E."/>
            <person name="Daum C."/>
            <person name="Ramamoorthy G.K."/>
            <person name="Gryganskyi A."/>
            <person name="Culley D."/>
            <person name="Magnuson J.K."/>
            <person name="James T.Y."/>
            <person name="O'Malley M.A."/>
            <person name="Stajich J.E."/>
            <person name="Spatafora J.W."/>
            <person name="Visel A."/>
            <person name="Grigoriev I.V."/>
        </authorList>
    </citation>
    <scope>NUCLEOTIDE SEQUENCE [LARGE SCALE GENOMIC DNA]</scope>
    <source>
        <strain evidence="9 10">ATCC 12442</strain>
    </source>
</reference>
<feature type="transmembrane region" description="Helical" evidence="7">
    <location>
        <begin position="31"/>
        <end position="54"/>
    </location>
</feature>
<feature type="transmembrane region" description="Helical" evidence="7">
    <location>
        <begin position="366"/>
        <end position="385"/>
    </location>
</feature>
<name>A0A1Y1W181_9FUNG</name>
<evidence type="ECO:0000256" key="4">
    <source>
        <dbReference type="ARBA" id="ARBA00022970"/>
    </source>
</evidence>